<evidence type="ECO:0000313" key="2">
    <source>
        <dbReference type="Proteomes" id="UP000887013"/>
    </source>
</evidence>
<sequence>MEGGIPYLVKICHTGGKSTLYLGLMKETLPISISYRHHDPQVCAWTVSVTCLCCTAWGRNDDDTDYRKGLHNGKQDKGWVKATDMTSFPHKQKKKEEKNVSKKIPLGFLKVIEFVDVSW</sequence>
<dbReference type="AlphaFoldDB" id="A0A8X6NVT3"/>
<organism evidence="1 2">
    <name type="scientific">Nephila pilipes</name>
    <name type="common">Giant wood spider</name>
    <name type="synonym">Nephila maculata</name>
    <dbReference type="NCBI Taxonomy" id="299642"/>
    <lineage>
        <taxon>Eukaryota</taxon>
        <taxon>Metazoa</taxon>
        <taxon>Ecdysozoa</taxon>
        <taxon>Arthropoda</taxon>
        <taxon>Chelicerata</taxon>
        <taxon>Arachnida</taxon>
        <taxon>Araneae</taxon>
        <taxon>Araneomorphae</taxon>
        <taxon>Entelegynae</taxon>
        <taxon>Araneoidea</taxon>
        <taxon>Nephilidae</taxon>
        <taxon>Nephila</taxon>
    </lineage>
</organism>
<proteinExistence type="predicted"/>
<evidence type="ECO:0000313" key="1">
    <source>
        <dbReference type="EMBL" id="GFT35801.1"/>
    </source>
</evidence>
<dbReference type="Proteomes" id="UP000887013">
    <property type="component" value="Unassembled WGS sequence"/>
</dbReference>
<name>A0A8X6NVT3_NEPPI</name>
<comment type="caution">
    <text evidence="1">The sequence shown here is derived from an EMBL/GenBank/DDBJ whole genome shotgun (WGS) entry which is preliminary data.</text>
</comment>
<reference evidence="1" key="1">
    <citation type="submission" date="2020-08" db="EMBL/GenBank/DDBJ databases">
        <title>Multicomponent nature underlies the extraordinary mechanical properties of spider dragline silk.</title>
        <authorList>
            <person name="Kono N."/>
            <person name="Nakamura H."/>
            <person name="Mori M."/>
            <person name="Yoshida Y."/>
            <person name="Ohtoshi R."/>
            <person name="Malay A.D."/>
            <person name="Moran D.A.P."/>
            <person name="Tomita M."/>
            <person name="Numata K."/>
            <person name="Arakawa K."/>
        </authorList>
    </citation>
    <scope>NUCLEOTIDE SEQUENCE</scope>
</reference>
<keyword evidence="2" id="KW-1185">Reference proteome</keyword>
<dbReference type="EMBL" id="BMAW01062426">
    <property type="protein sequence ID" value="GFT35801.1"/>
    <property type="molecule type" value="Genomic_DNA"/>
</dbReference>
<gene>
    <name evidence="1" type="ORF">NPIL_141551</name>
</gene>
<protein>
    <submittedName>
        <fullName evidence="1">Uncharacterized protein</fullName>
    </submittedName>
</protein>
<accession>A0A8X6NVT3</accession>